<name>A0A4R3YAM9_9PROT</name>
<reference evidence="3 4" key="1">
    <citation type="submission" date="2019-03" db="EMBL/GenBank/DDBJ databases">
        <title>Genomic Encyclopedia of Type Strains, Phase IV (KMG-IV): sequencing the most valuable type-strain genomes for metagenomic binning, comparative biology and taxonomic classification.</title>
        <authorList>
            <person name="Goeker M."/>
        </authorList>
    </citation>
    <scope>NUCLEOTIDE SEQUENCE [LARGE SCALE GENOMIC DNA]</scope>
    <source>
        <strain evidence="3 4">DSM 100309</strain>
    </source>
</reference>
<accession>A0A4R3YAM9</accession>
<evidence type="ECO:0000259" key="2">
    <source>
        <dbReference type="Pfam" id="PF09851"/>
    </source>
</evidence>
<dbReference type="RefSeq" id="WP_223248193.1">
    <property type="nucleotide sequence ID" value="NZ_BHVT01000017.1"/>
</dbReference>
<keyword evidence="1" id="KW-1133">Transmembrane helix</keyword>
<proteinExistence type="predicted"/>
<feature type="transmembrane region" description="Helical" evidence="1">
    <location>
        <begin position="20"/>
        <end position="44"/>
    </location>
</feature>
<organism evidence="3 4">
    <name type="scientific">Sulfurirhabdus autotrophica</name>
    <dbReference type="NCBI Taxonomy" id="1706046"/>
    <lineage>
        <taxon>Bacteria</taxon>
        <taxon>Pseudomonadati</taxon>
        <taxon>Pseudomonadota</taxon>
        <taxon>Betaproteobacteria</taxon>
        <taxon>Nitrosomonadales</taxon>
        <taxon>Sulfuricellaceae</taxon>
        <taxon>Sulfurirhabdus</taxon>
    </lineage>
</organism>
<dbReference type="EMBL" id="SMCO01000005">
    <property type="protein sequence ID" value="TCV87433.1"/>
    <property type="molecule type" value="Genomic_DNA"/>
</dbReference>
<sequence>MYGWDHGGWMFGGSGGWMFFGWLWMALVWLIPVLLLFALVKYLFSVRPGNENKSLDRTALNILDEKYARGELTREEYLQKRNDLKMP</sequence>
<evidence type="ECO:0000256" key="1">
    <source>
        <dbReference type="SAM" id="Phobius"/>
    </source>
</evidence>
<keyword evidence="4" id="KW-1185">Reference proteome</keyword>
<feature type="domain" description="SHOCT" evidence="2">
    <location>
        <begin position="58"/>
        <end position="84"/>
    </location>
</feature>
<evidence type="ECO:0000313" key="4">
    <source>
        <dbReference type="Proteomes" id="UP000295367"/>
    </source>
</evidence>
<comment type="caution">
    <text evidence="3">The sequence shown here is derived from an EMBL/GenBank/DDBJ whole genome shotgun (WGS) entry which is preliminary data.</text>
</comment>
<dbReference type="InterPro" id="IPR018649">
    <property type="entry name" value="SHOCT"/>
</dbReference>
<dbReference type="Pfam" id="PF09851">
    <property type="entry name" value="SHOCT"/>
    <property type="match status" value="1"/>
</dbReference>
<keyword evidence="1" id="KW-0472">Membrane</keyword>
<gene>
    <name evidence="3" type="ORF">EDC63_105102</name>
</gene>
<dbReference type="AlphaFoldDB" id="A0A4R3YAM9"/>
<keyword evidence="1" id="KW-0812">Transmembrane</keyword>
<dbReference type="Proteomes" id="UP000295367">
    <property type="component" value="Unassembled WGS sequence"/>
</dbReference>
<evidence type="ECO:0000313" key="3">
    <source>
        <dbReference type="EMBL" id="TCV87433.1"/>
    </source>
</evidence>
<protein>
    <submittedName>
        <fullName evidence="3">Putative membrane protein</fullName>
    </submittedName>
</protein>